<comment type="caution">
    <text evidence="1">The sequence shown here is derived from an EMBL/GenBank/DDBJ whole genome shotgun (WGS) entry which is preliminary data.</text>
</comment>
<dbReference type="AlphaFoldDB" id="A0A8S0VFB8"/>
<organism evidence="1 2">
    <name type="scientific">Olea europaea subsp. europaea</name>
    <dbReference type="NCBI Taxonomy" id="158383"/>
    <lineage>
        <taxon>Eukaryota</taxon>
        <taxon>Viridiplantae</taxon>
        <taxon>Streptophyta</taxon>
        <taxon>Embryophyta</taxon>
        <taxon>Tracheophyta</taxon>
        <taxon>Spermatophyta</taxon>
        <taxon>Magnoliopsida</taxon>
        <taxon>eudicotyledons</taxon>
        <taxon>Gunneridae</taxon>
        <taxon>Pentapetalae</taxon>
        <taxon>asterids</taxon>
        <taxon>lamiids</taxon>
        <taxon>Lamiales</taxon>
        <taxon>Oleaceae</taxon>
        <taxon>Oleeae</taxon>
        <taxon>Olea</taxon>
    </lineage>
</organism>
<proteinExistence type="predicted"/>
<dbReference type="EMBL" id="CACTIH010009377">
    <property type="protein sequence ID" value="CAA3030506.1"/>
    <property type="molecule type" value="Genomic_DNA"/>
</dbReference>
<evidence type="ECO:0000313" key="1">
    <source>
        <dbReference type="EMBL" id="CAA3030506.1"/>
    </source>
</evidence>
<dbReference type="Gramene" id="OE9A061663T1">
    <property type="protein sequence ID" value="OE9A061663C1"/>
    <property type="gene ID" value="OE9A061663"/>
</dbReference>
<protein>
    <submittedName>
        <fullName evidence="1">Uncharacterized protein</fullName>
    </submittedName>
</protein>
<name>A0A8S0VFB8_OLEEU</name>
<reference evidence="1 2" key="1">
    <citation type="submission" date="2019-12" db="EMBL/GenBank/DDBJ databases">
        <authorList>
            <person name="Alioto T."/>
            <person name="Alioto T."/>
            <person name="Gomez Garrido J."/>
        </authorList>
    </citation>
    <scope>NUCLEOTIDE SEQUENCE [LARGE SCALE GENOMIC DNA]</scope>
</reference>
<dbReference type="Proteomes" id="UP000594638">
    <property type="component" value="Unassembled WGS sequence"/>
</dbReference>
<keyword evidence="2" id="KW-1185">Reference proteome</keyword>
<sequence>MIIDGILGALVIESFVVDVPPKKLMTSTTTTTESHRRGDDFQQCVGAEVVASFAANNPYEASKDPSVATYTDFLAPVYKPYEPDKEPLVAKLVTPLLLSGQFLPSKTRILLMGTESGEHKSIVRLQKNKIK</sequence>
<evidence type="ECO:0000313" key="2">
    <source>
        <dbReference type="Proteomes" id="UP000594638"/>
    </source>
</evidence>
<gene>
    <name evidence="1" type="ORF">OLEA9_A061663</name>
</gene>
<accession>A0A8S0VFB8</accession>